<protein>
    <submittedName>
        <fullName evidence="2">Gliding motility-associated-like protein</fullName>
    </submittedName>
</protein>
<dbReference type="OrthoDB" id="9765926at2"/>
<feature type="signal peptide" evidence="1">
    <location>
        <begin position="1"/>
        <end position="21"/>
    </location>
</feature>
<sequence length="481" mass="54485">MKTIFALILIFHFHISAINHAEAAESSLPKSEYLFSTGLLHPSEFPAPIFKRNDTNPTLDIQGISLQECDYERGFGLSSVDGITSFNLLLAYPPNTSNISFYENRADLENDVEIINPGNYRNTNPFNQIVFGKRINGNNGEVISEVTLTVIPIPETAVPIGDFYVCNSNTDGGSPTAVYDFEEIGRSLFGDEDVTFHANIYEAFENDRNFAFGEVLAQEFIVYIRKQNTCEPIYSLSLNILDKPEVTLQEEYQICADQGSLNLSLPSENFTYEWFKENDSNLLSGSSTAEISEGGSYTVIATRTYNINNALYECSTERSFRVVAIDNPEIEAVEIEQGYSNQILIQMREPGDYEFSTSYLNQVYQESNLFENAPPGRHEIYVRERNGCGFEISEVSILGFPKFFTPNNDGINDIWRIKGFQGSNNPVRIYNRYGKLIVKLENTDNGWDGNFNGKSMPADDYWFRVKLENDQEFNGHFSLVR</sequence>
<keyword evidence="3" id="KW-1185">Reference proteome</keyword>
<dbReference type="EMBL" id="QBKQ01000003">
    <property type="protein sequence ID" value="PTX42352.1"/>
    <property type="molecule type" value="Genomic_DNA"/>
</dbReference>
<proteinExistence type="predicted"/>
<reference evidence="2 3" key="1">
    <citation type="submission" date="2018-04" db="EMBL/GenBank/DDBJ databases">
        <title>Genomic Encyclopedia of Archaeal and Bacterial Type Strains, Phase II (KMG-II): from individual species to whole genera.</title>
        <authorList>
            <person name="Goeker M."/>
        </authorList>
    </citation>
    <scope>NUCLEOTIDE SEQUENCE [LARGE SCALE GENOMIC DNA]</scope>
    <source>
        <strain evidence="2 3">DSM 23082</strain>
    </source>
</reference>
<feature type="chain" id="PRO_5015481833" evidence="1">
    <location>
        <begin position="22"/>
        <end position="481"/>
    </location>
</feature>
<evidence type="ECO:0000313" key="3">
    <source>
        <dbReference type="Proteomes" id="UP000244174"/>
    </source>
</evidence>
<dbReference type="AlphaFoldDB" id="A0A2T6AEX1"/>
<evidence type="ECO:0000313" key="2">
    <source>
        <dbReference type="EMBL" id="PTX42352.1"/>
    </source>
</evidence>
<keyword evidence="1" id="KW-0732">Signal</keyword>
<evidence type="ECO:0000256" key="1">
    <source>
        <dbReference type="SAM" id="SignalP"/>
    </source>
</evidence>
<organism evidence="2 3">
    <name type="scientific">Christiangramia gaetbulicola</name>
    <dbReference type="NCBI Taxonomy" id="703340"/>
    <lineage>
        <taxon>Bacteria</taxon>
        <taxon>Pseudomonadati</taxon>
        <taxon>Bacteroidota</taxon>
        <taxon>Flavobacteriia</taxon>
        <taxon>Flavobacteriales</taxon>
        <taxon>Flavobacteriaceae</taxon>
        <taxon>Christiangramia</taxon>
    </lineage>
</organism>
<dbReference type="NCBIfam" id="TIGR04131">
    <property type="entry name" value="Bac_Flav_CTERM"/>
    <property type="match status" value="1"/>
</dbReference>
<dbReference type="RefSeq" id="WP_108172648.1">
    <property type="nucleotide sequence ID" value="NZ_QBKQ01000003.1"/>
</dbReference>
<comment type="caution">
    <text evidence="2">The sequence shown here is derived from an EMBL/GenBank/DDBJ whole genome shotgun (WGS) entry which is preliminary data.</text>
</comment>
<dbReference type="Proteomes" id="UP000244174">
    <property type="component" value="Unassembled WGS sequence"/>
</dbReference>
<dbReference type="Pfam" id="PF13585">
    <property type="entry name" value="CHU_C"/>
    <property type="match status" value="1"/>
</dbReference>
<dbReference type="InterPro" id="IPR026341">
    <property type="entry name" value="T9SS_type_B"/>
</dbReference>
<name>A0A2T6AEX1_9FLAO</name>
<gene>
    <name evidence="2" type="ORF">C8P64_2780</name>
</gene>
<accession>A0A2T6AEX1</accession>